<dbReference type="EMBL" id="JAAKZI010000003">
    <property type="protein sequence ID" value="NGN82395.1"/>
    <property type="molecule type" value="Genomic_DNA"/>
</dbReference>
<evidence type="ECO:0000313" key="2">
    <source>
        <dbReference type="Proteomes" id="UP000479226"/>
    </source>
</evidence>
<dbReference type="CDD" id="cd16387">
    <property type="entry name" value="ParB_N_Srx"/>
    <property type="match status" value="1"/>
</dbReference>
<proteinExistence type="predicted"/>
<name>A0ABX0D929_9MICC</name>
<gene>
    <name evidence="1" type="ORF">G6N77_02800</name>
</gene>
<evidence type="ECO:0000313" key="1">
    <source>
        <dbReference type="EMBL" id="NGN82395.1"/>
    </source>
</evidence>
<protein>
    <recommendedName>
        <fullName evidence="3">ParB N-terminal domain-containing protein</fullName>
    </recommendedName>
</protein>
<keyword evidence="2" id="KW-1185">Reference proteome</keyword>
<evidence type="ECO:0008006" key="3">
    <source>
        <dbReference type="Google" id="ProtNLM"/>
    </source>
</evidence>
<accession>A0ABX0D929</accession>
<sequence>MTKADEVSPRTIRSNVSVHDLLLDPENPRLASPEYDQTKIVKILYFQESLEELALSFQRNGYFEEEPLVTIDGSDDTLVVVEGNRRLATLKLLLSPELLLEIGGDSSNWPELTEDQRLGLEVVPTVKYRNRESVAPYLGFRHITGARTWKPLQKARFVAKLVEDGRTVDEVQELIGDPTATAAKRMYQSYVLYRQVETDLPQIEIQTLAENFSLIETMLGNTSIKKHLGISLALPTASVSNLVEPDNLAKLEEMLVWIYGDGYETPPVIGESREIKKKLGAVVASERALQWLRNTEDLESAYKIATPGHELLATKIAKIGSQLSELLPDIASADLDETVHEEIAKLARVINVLIGASKTGSNLDSTQVDS</sequence>
<comment type="caution">
    <text evidence="1">The sequence shown here is derived from an EMBL/GenBank/DDBJ whole genome shotgun (WGS) entry which is preliminary data.</text>
</comment>
<dbReference type="RefSeq" id="WP_165180502.1">
    <property type="nucleotide sequence ID" value="NZ_JAAKZI010000003.1"/>
</dbReference>
<dbReference type="Proteomes" id="UP000479226">
    <property type="component" value="Unassembled WGS sequence"/>
</dbReference>
<reference evidence="1 2" key="1">
    <citation type="submission" date="2020-02" db="EMBL/GenBank/DDBJ databases">
        <title>Genome sequence of the type strain DSM 27180 of Arthrobacter silviterrae.</title>
        <authorList>
            <person name="Gao J."/>
            <person name="Sun J."/>
        </authorList>
    </citation>
    <scope>NUCLEOTIDE SEQUENCE [LARGE SCALE GENOMIC DNA]</scope>
    <source>
        <strain evidence="1 2">DSM 27180</strain>
    </source>
</reference>
<organism evidence="1 2">
    <name type="scientific">Arthrobacter silviterrae</name>
    <dbReference type="NCBI Taxonomy" id="2026658"/>
    <lineage>
        <taxon>Bacteria</taxon>
        <taxon>Bacillati</taxon>
        <taxon>Actinomycetota</taxon>
        <taxon>Actinomycetes</taxon>
        <taxon>Micrococcales</taxon>
        <taxon>Micrococcaceae</taxon>
        <taxon>Arthrobacter</taxon>
    </lineage>
</organism>